<reference evidence="4" key="1">
    <citation type="journal article" date="2019" name="Int. J. Syst. Evol. Microbiol.">
        <title>The Global Catalogue of Microorganisms (GCM) 10K type strain sequencing project: providing services to taxonomists for standard genome sequencing and annotation.</title>
        <authorList>
            <consortium name="The Broad Institute Genomics Platform"/>
            <consortium name="The Broad Institute Genome Sequencing Center for Infectious Disease"/>
            <person name="Wu L."/>
            <person name="Ma J."/>
        </authorList>
    </citation>
    <scope>NUCLEOTIDE SEQUENCE [LARGE SCALE GENOMIC DNA]</scope>
    <source>
        <strain evidence="4">KCTC 32141</strain>
    </source>
</reference>
<accession>A0ABW5WPZ8</accession>
<organism evidence="3 4">
    <name type="scientific">Lacinutrix iliipiscaria</name>
    <dbReference type="NCBI Taxonomy" id="1230532"/>
    <lineage>
        <taxon>Bacteria</taxon>
        <taxon>Pseudomonadati</taxon>
        <taxon>Bacteroidota</taxon>
        <taxon>Flavobacteriia</taxon>
        <taxon>Flavobacteriales</taxon>
        <taxon>Flavobacteriaceae</taxon>
        <taxon>Lacinutrix</taxon>
    </lineage>
</organism>
<feature type="domain" description="Serine aminopeptidase S33" evidence="2">
    <location>
        <begin position="73"/>
        <end position="163"/>
    </location>
</feature>
<keyword evidence="3" id="KW-0378">Hydrolase</keyword>
<dbReference type="RefSeq" id="WP_183486831.1">
    <property type="nucleotide sequence ID" value="NZ_JBHUOV010000001.1"/>
</dbReference>
<evidence type="ECO:0000313" key="3">
    <source>
        <dbReference type="EMBL" id="MFD2823240.1"/>
    </source>
</evidence>
<feature type="chain" id="PRO_5045262070" evidence="1">
    <location>
        <begin position="19"/>
        <end position="307"/>
    </location>
</feature>
<dbReference type="Gene3D" id="3.40.50.1820">
    <property type="entry name" value="alpha/beta hydrolase"/>
    <property type="match status" value="1"/>
</dbReference>
<dbReference type="Proteomes" id="UP001597533">
    <property type="component" value="Unassembled WGS sequence"/>
</dbReference>
<evidence type="ECO:0000259" key="2">
    <source>
        <dbReference type="Pfam" id="PF12146"/>
    </source>
</evidence>
<dbReference type="Pfam" id="PF12146">
    <property type="entry name" value="Hydrolase_4"/>
    <property type="match status" value="1"/>
</dbReference>
<dbReference type="SUPFAM" id="SSF53474">
    <property type="entry name" value="alpha/beta-Hydrolases"/>
    <property type="match status" value="1"/>
</dbReference>
<keyword evidence="4" id="KW-1185">Reference proteome</keyword>
<evidence type="ECO:0000256" key="1">
    <source>
        <dbReference type="SAM" id="SignalP"/>
    </source>
</evidence>
<proteinExistence type="predicted"/>
<keyword evidence="1" id="KW-0732">Signal</keyword>
<dbReference type="PANTHER" id="PTHR43265">
    <property type="entry name" value="ESTERASE ESTD"/>
    <property type="match status" value="1"/>
</dbReference>
<dbReference type="InterPro" id="IPR029058">
    <property type="entry name" value="AB_hydrolase_fold"/>
</dbReference>
<dbReference type="PANTHER" id="PTHR43265:SF1">
    <property type="entry name" value="ESTERASE ESTD"/>
    <property type="match status" value="1"/>
</dbReference>
<sequence>MKLKFIIITFLFSLSVCAQDKVFSSEEIAINDLIDGTLLTPLDHSKSVLAIIIAGSGPTNRDGNQNFLKNNSLKKLAEGLSNQGIATFRYDKRIVKQIRKGKVDKNMMFDDFVTDAISIIDHFKEKNSFSKIYIIGHSQGSLVGMLAAKARANGFISLAGAGQSIDAVILEQIEKTAPMYTEDSKKVFDILKQHKTTTDFPPALASIFDVSIQPFMSNWMKYNPQSLIKELDMPILLINGTKDLQVSVAEANLLKEASNNAELVIIENMNHILFTIEGDDLENSKSYNEAFRKINPEVIERIVNFIK</sequence>
<comment type="caution">
    <text evidence="3">The sequence shown here is derived from an EMBL/GenBank/DDBJ whole genome shotgun (WGS) entry which is preliminary data.</text>
</comment>
<gene>
    <name evidence="3" type="ORF">ACFS5M_06140</name>
</gene>
<protein>
    <submittedName>
        <fullName evidence="3">Alpha/beta hydrolase</fullName>
    </submittedName>
</protein>
<evidence type="ECO:0000313" key="4">
    <source>
        <dbReference type="Proteomes" id="UP001597533"/>
    </source>
</evidence>
<dbReference type="InterPro" id="IPR022742">
    <property type="entry name" value="Hydrolase_4"/>
</dbReference>
<dbReference type="EMBL" id="JBHUOV010000001">
    <property type="protein sequence ID" value="MFD2823240.1"/>
    <property type="molecule type" value="Genomic_DNA"/>
</dbReference>
<feature type="signal peptide" evidence="1">
    <location>
        <begin position="1"/>
        <end position="18"/>
    </location>
</feature>
<dbReference type="InterPro" id="IPR053145">
    <property type="entry name" value="AB_hydrolase_Est10"/>
</dbReference>
<name>A0ABW5WPZ8_9FLAO</name>
<dbReference type="GO" id="GO:0016787">
    <property type="term" value="F:hydrolase activity"/>
    <property type="evidence" value="ECO:0007669"/>
    <property type="project" value="UniProtKB-KW"/>
</dbReference>